<dbReference type="InterPro" id="IPR050939">
    <property type="entry name" value="Olfactory_GPCR1"/>
</dbReference>
<dbReference type="PRINTS" id="PR00245">
    <property type="entry name" value="OLFACTORYR"/>
</dbReference>
<evidence type="ECO:0000256" key="6">
    <source>
        <dbReference type="ARBA" id="ARBA00022989"/>
    </source>
</evidence>
<evidence type="ECO:0000256" key="9">
    <source>
        <dbReference type="ARBA" id="ARBA00023157"/>
    </source>
</evidence>
<evidence type="ECO:0000256" key="5">
    <source>
        <dbReference type="ARBA" id="ARBA00022725"/>
    </source>
</evidence>
<keyword evidence="3" id="KW-0716">Sensory transduction</keyword>
<keyword evidence="9" id="KW-1015">Disulfide bond</keyword>
<comment type="subcellular location">
    <subcellularLocation>
        <location evidence="1">Cell membrane</location>
        <topology evidence="1">Multi-pass membrane protein</topology>
    </subcellularLocation>
</comment>
<evidence type="ECO:0000256" key="11">
    <source>
        <dbReference type="ARBA" id="ARBA00023180"/>
    </source>
</evidence>
<feature type="transmembrane region" description="Helical" evidence="13">
    <location>
        <begin position="6"/>
        <end position="26"/>
    </location>
</feature>
<dbReference type="GO" id="GO:0004930">
    <property type="term" value="F:G protein-coupled receptor activity"/>
    <property type="evidence" value="ECO:0007669"/>
    <property type="project" value="UniProtKB-KW"/>
</dbReference>
<dbReference type="Proteomes" id="UP000812440">
    <property type="component" value="Chromosome 9"/>
</dbReference>
<dbReference type="GO" id="GO:0004984">
    <property type="term" value="F:olfactory receptor activity"/>
    <property type="evidence" value="ECO:0007669"/>
    <property type="project" value="InterPro"/>
</dbReference>
<evidence type="ECO:0000256" key="2">
    <source>
        <dbReference type="ARBA" id="ARBA00022475"/>
    </source>
</evidence>
<feature type="transmembrane region" description="Helical" evidence="13">
    <location>
        <begin position="101"/>
        <end position="127"/>
    </location>
</feature>
<keyword evidence="8 13" id="KW-0472">Membrane</keyword>
<evidence type="ECO:0000256" key="10">
    <source>
        <dbReference type="ARBA" id="ARBA00023170"/>
    </source>
</evidence>
<name>A0A8T2IRS9_9PIPI</name>
<evidence type="ECO:0000256" key="13">
    <source>
        <dbReference type="SAM" id="Phobius"/>
    </source>
</evidence>
<gene>
    <name evidence="15" type="ORF">GDO86_017216</name>
</gene>
<dbReference type="InterPro" id="IPR000725">
    <property type="entry name" value="Olfact_rcpt"/>
</dbReference>
<feature type="domain" description="G-protein coupled receptors family 1 profile" evidence="14">
    <location>
        <begin position="1"/>
        <end position="194"/>
    </location>
</feature>
<keyword evidence="7" id="KW-0297">G-protein coupled receptor</keyword>
<keyword evidence="2" id="KW-1003">Cell membrane</keyword>
<dbReference type="PROSITE" id="PS50262">
    <property type="entry name" value="G_PROTEIN_RECEP_F1_2"/>
    <property type="match status" value="1"/>
</dbReference>
<evidence type="ECO:0000256" key="4">
    <source>
        <dbReference type="ARBA" id="ARBA00022692"/>
    </source>
</evidence>
<keyword evidence="16" id="KW-1185">Reference proteome</keyword>
<feature type="transmembrane region" description="Helical" evidence="13">
    <location>
        <begin position="38"/>
        <end position="62"/>
    </location>
</feature>
<keyword evidence="10" id="KW-0675">Receptor</keyword>
<dbReference type="PANTHER" id="PTHR24242:SF411">
    <property type="entry name" value="OLFACTORY RECEPTOR"/>
    <property type="match status" value="1"/>
</dbReference>
<proteinExistence type="predicted"/>
<accession>A0A8T2IRS9</accession>
<evidence type="ECO:0000256" key="1">
    <source>
        <dbReference type="ARBA" id="ARBA00004651"/>
    </source>
</evidence>
<protein>
    <recommendedName>
        <fullName evidence="14">G-protein coupled receptors family 1 profile domain-containing protein</fullName>
    </recommendedName>
</protein>
<evidence type="ECO:0000256" key="12">
    <source>
        <dbReference type="ARBA" id="ARBA00023224"/>
    </source>
</evidence>
<comment type="caution">
    <text evidence="15">The sequence shown here is derived from an EMBL/GenBank/DDBJ whole genome shotgun (WGS) entry which is preliminary data.</text>
</comment>
<dbReference type="Pfam" id="PF13853">
    <property type="entry name" value="7tm_4"/>
    <property type="match status" value="1"/>
</dbReference>
<keyword evidence="12" id="KW-0807">Transducer</keyword>
<keyword evidence="6 13" id="KW-1133">Transmembrane helix</keyword>
<organism evidence="15 16">
    <name type="scientific">Hymenochirus boettgeri</name>
    <name type="common">Congo dwarf clawed frog</name>
    <dbReference type="NCBI Taxonomy" id="247094"/>
    <lineage>
        <taxon>Eukaryota</taxon>
        <taxon>Metazoa</taxon>
        <taxon>Chordata</taxon>
        <taxon>Craniata</taxon>
        <taxon>Vertebrata</taxon>
        <taxon>Euteleostomi</taxon>
        <taxon>Amphibia</taxon>
        <taxon>Batrachia</taxon>
        <taxon>Anura</taxon>
        <taxon>Pipoidea</taxon>
        <taxon>Pipidae</taxon>
        <taxon>Pipinae</taxon>
        <taxon>Hymenochirus</taxon>
    </lineage>
</organism>
<dbReference type="PANTHER" id="PTHR24242">
    <property type="entry name" value="G-PROTEIN COUPLED RECEPTOR"/>
    <property type="match status" value="1"/>
</dbReference>
<evidence type="ECO:0000256" key="3">
    <source>
        <dbReference type="ARBA" id="ARBA00022606"/>
    </source>
</evidence>
<feature type="transmembrane region" description="Helical" evidence="13">
    <location>
        <begin position="148"/>
        <end position="165"/>
    </location>
</feature>
<evidence type="ECO:0000256" key="8">
    <source>
        <dbReference type="ARBA" id="ARBA00023136"/>
    </source>
</evidence>
<dbReference type="GO" id="GO:0005886">
    <property type="term" value="C:plasma membrane"/>
    <property type="evidence" value="ECO:0007669"/>
    <property type="project" value="UniProtKB-SubCell"/>
</dbReference>
<evidence type="ECO:0000256" key="7">
    <source>
        <dbReference type="ARBA" id="ARBA00023040"/>
    </source>
</evidence>
<keyword evidence="11" id="KW-0325">Glycoprotein</keyword>
<dbReference type="Gene3D" id="1.20.1070.10">
    <property type="entry name" value="Rhodopsin 7-helix transmembrane proteins"/>
    <property type="match status" value="1"/>
</dbReference>
<keyword evidence="5" id="KW-0552">Olfaction</keyword>
<sequence length="213" mass="24276">MLSGDLSSLLSGTTITECLLLTIMFYDRYVAICFPLHYTAVMGCYVHLSALPWILGFTLYIIAVMPVTNFDICKDHIIDHFYCDLTPLQKIFCSDTSFVEFIVFVFSTPIFIVPCGFIVISYIYLFLTIIRIPSTAGKQKAFSSFSSHLIVVGMFYGTLITKYMIPSQGHSLLFNEIISLVHTVFTPMVNLVIYGLRNQDIRKLQWVSRNRCI</sequence>
<dbReference type="InterPro" id="IPR017452">
    <property type="entry name" value="GPCR_Rhodpsn_7TM"/>
</dbReference>
<evidence type="ECO:0000313" key="16">
    <source>
        <dbReference type="Proteomes" id="UP000812440"/>
    </source>
</evidence>
<dbReference type="EMBL" id="JAACNH010000009">
    <property type="protein sequence ID" value="KAG8432876.1"/>
    <property type="molecule type" value="Genomic_DNA"/>
</dbReference>
<feature type="transmembrane region" description="Helical" evidence="13">
    <location>
        <begin position="177"/>
        <end position="196"/>
    </location>
</feature>
<evidence type="ECO:0000313" key="15">
    <source>
        <dbReference type="EMBL" id="KAG8432876.1"/>
    </source>
</evidence>
<dbReference type="OrthoDB" id="9975554at2759"/>
<evidence type="ECO:0000259" key="14">
    <source>
        <dbReference type="PROSITE" id="PS50262"/>
    </source>
</evidence>
<keyword evidence="4 13" id="KW-0812">Transmembrane</keyword>
<dbReference type="SUPFAM" id="SSF81321">
    <property type="entry name" value="Family A G protein-coupled receptor-like"/>
    <property type="match status" value="1"/>
</dbReference>
<reference evidence="15" key="1">
    <citation type="thesis" date="2020" institute="ProQuest LLC" country="789 East Eisenhower Parkway, Ann Arbor, MI, USA">
        <title>Comparative Genomics and Chromosome Evolution.</title>
        <authorList>
            <person name="Mudd A.B."/>
        </authorList>
    </citation>
    <scope>NUCLEOTIDE SEQUENCE</scope>
    <source>
        <strain evidence="15">Female2</strain>
        <tissue evidence="15">Blood</tissue>
    </source>
</reference>
<dbReference type="AlphaFoldDB" id="A0A8T2IRS9"/>